<reference evidence="12 13" key="1">
    <citation type="journal article" date="2003" name="PLoS Biol.">
        <title>The genome sequence of Caenorhabditis briggsae: a platform for comparative genomics.</title>
        <authorList>
            <person name="Stein L.D."/>
            <person name="Bao Z."/>
            <person name="Blasiar D."/>
            <person name="Blumenthal T."/>
            <person name="Brent M.R."/>
            <person name="Chen N."/>
            <person name="Chinwalla A."/>
            <person name="Clarke L."/>
            <person name="Clee C."/>
            <person name="Coghlan A."/>
            <person name="Coulson A."/>
            <person name="D'Eustachio P."/>
            <person name="Fitch D.H."/>
            <person name="Fulton L.A."/>
            <person name="Fulton R.E."/>
            <person name="Griffiths-Jones S."/>
            <person name="Harris T.W."/>
            <person name="Hillier L.W."/>
            <person name="Kamath R."/>
            <person name="Kuwabara P.E."/>
            <person name="Mardis E.R."/>
            <person name="Marra M.A."/>
            <person name="Miner T.L."/>
            <person name="Minx P."/>
            <person name="Mullikin J.C."/>
            <person name="Plumb R.W."/>
            <person name="Rogers J."/>
            <person name="Schein J.E."/>
            <person name="Sohrmann M."/>
            <person name="Spieth J."/>
            <person name="Stajich J.E."/>
            <person name="Wei C."/>
            <person name="Willey D."/>
            <person name="Wilson R.K."/>
            <person name="Durbin R."/>
            <person name="Waterston R.H."/>
        </authorList>
    </citation>
    <scope>NUCLEOTIDE SEQUENCE [LARGE SCALE GENOMIC DNA]</scope>
    <source>
        <strain evidence="12 13">AF16</strain>
    </source>
</reference>
<evidence type="ECO:0000256" key="5">
    <source>
        <dbReference type="ARBA" id="ARBA00023125"/>
    </source>
</evidence>
<dbReference type="HOGENOM" id="CLU_1138885_0_0_1"/>
<feature type="region of interest" description="Disordered" evidence="10">
    <location>
        <begin position="220"/>
        <end position="244"/>
    </location>
</feature>
<dbReference type="STRING" id="6238.A8XE20"/>
<feature type="compositionally biased region" description="Basic and acidic residues" evidence="10">
    <location>
        <begin position="20"/>
        <end position="36"/>
    </location>
</feature>
<accession>A8XE20</accession>
<dbReference type="SUPFAM" id="SSF47095">
    <property type="entry name" value="HMG-box"/>
    <property type="match status" value="1"/>
</dbReference>
<feature type="domain" description="HMG box" evidence="11">
    <location>
        <begin position="83"/>
        <end position="150"/>
    </location>
</feature>
<evidence type="ECO:0000256" key="6">
    <source>
        <dbReference type="ARBA" id="ARBA00023159"/>
    </source>
</evidence>
<keyword evidence="3" id="KW-0879">Wnt signaling pathway</keyword>
<dbReference type="EMBL" id="HE601437">
    <property type="protein sequence ID" value="CAP30890.2"/>
    <property type="molecule type" value="Genomic_DNA"/>
</dbReference>
<dbReference type="GO" id="GO:0000785">
    <property type="term" value="C:chromatin"/>
    <property type="evidence" value="ECO:0000318"/>
    <property type="project" value="GO_Central"/>
</dbReference>
<evidence type="ECO:0000256" key="10">
    <source>
        <dbReference type="SAM" id="MobiDB-lite"/>
    </source>
</evidence>
<keyword evidence="6" id="KW-0010">Activator</keyword>
<sequence length="244" mass="28441">MALDDLANVVHPNPSVEDVPDVKEASRSPEDKDQKTKKFSILATPLPVNEGVLAPEDHQESESLAEDVKEPSKSPEDDEHQRIKKPLNAFMCFAKEHRPKLCTEPGTPSAENNKILGKKWQELSPEERKKYFDKAEKEHEEHKIKYPEWSPAQNYRRAKTKKRTRKMIDGEILKYRFFDFLKFSEKQKPGKKYRAHFGMENRKLWCRKCLLKQRCSYQESSTPSESDANEKMGIQNPKPMILNI</sequence>
<dbReference type="eggNOG" id="KOG3248">
    <property type="taxonomic scope" value="Eukaryota"/>
</dbReference>
<feature type="DNA-binding region" description="HMG box" evidence="9">
    <location>
        <begin position="83"/>
        <end position="150"/>
    </location>
</feature>
<dbReference type="Proteomes" id="UP000008549">
    <property type="component" value="Unassembled WGS sequence"/>
</dbReference>
<evidence type="ECO:0000256" key="2">
    <source>
        <dbReference type="ARBA" id="ARBA00006569"/>
    </source>
</evidence>
<keyword evidence="13" id="KW-1185">Reference proteome</keyword>
<keyword evidence="4" id="KW-0805">Transcription regulation</keyword>
<comment type="subcellular location">
    <subcellularLocation>
        <location evidence="1">Nucleus</location>
    </subcellularLocation>
</comment>
<feature type="region of interest" description="Disordered" evidence="10">
    <location>
        <begin position="1"/>
        <end position="85"/>
    </location>
</feature>
<comment type="similarity">
    <text evidence="2">Belongs to the TCF/LEF family.</text>
</comment>
<feature type="compositionally biased region" description="Basic and acidic residues" evidence="10">
    <location>
        <begin position="55"/>
        <end position="81"/>
    </location>
</feature>
<dbReference type="Gene3D" id="1.10.30.10">
    <property type="entry name" value="High mobility group box domain"/>
    <property type="match status" value="1"/>
</dbReference>
<keyword evidence="7" id="KW-0804">Transcription</keyword>
<protein>
    <submittedName>
        <fullName evidence="12">Protein CBG11789</fullName>
    </submittedName>
</protein>
<evidence type="ECO:0000256" key="8">
    <source>
        <dbReference type="ARBA" id="ARBA00023242"/>
    </source>
</evidence>
<evidence type="ECO:0000256" key="3">
    <source>
        <dbReference type="ARBA" id="ARBA00022687"/>
    </source>
</evidence>
<dbReference type="Pfam" id="PF00505">
    <property type="entry name" value="HMG_box"/>
    <property type="match status" value="1"/>
</dbReference>
<dbReference type="GeneID" id="8590783"/>
<evidence type="ECO:0000313" key="13">
    <source>
        <dbReference type="Proteomes" id="UP000008549"/>
    </source>
</evidence>
<dbReference type="AlphaFoldDB" id="A8XE20"/>
<dbReference type="GO" id="GO:0060070">
    <property type="term" value="P:canonical Wnt signaling pathway"/>
    <property type="evidence" value="ECO:0000318"/>
    <property type="project" value="GO_Central"/>
</dbReference>
<dbReference type="SMART" id="SM01366">
    <property type="entry name" value="c-clamp"/>
    <property type="match status" value="1"/>
</dbReference>
<organism evidence="12 13">
    <name type="scientific">Caenorhabditis briggsae</name>
    <dbReference type="NCBI Taxonomy" id="6238"/>
    <lineage>
        <taxon>Eukaryota</taxon>
        <taxon>Metazoa</taxon>
        <taxon>Ecdysozoa</taxon>
        <taxon>Nematoda</taxon>
        <taxon>Chromadorea</taxon>
        <taxon>Rhabditida</taxon>
        <taxon>Rhabditina</taxon>
        <taxon>Rhabditomorpha</taxon>
        <taxon>Rhabditoidea</taxon>
        <taxon>Rhabditidae</taxon>
        <taxon>Peloderinae</taxon>
        <taxon>Caenorhabditis</taxon>
    </lineage>
</organism>
<dbReference type="PANTHER" id="PTHR10373:SF38">
    <property type="entry name" value="PROTEIN PANGOLIN, ISOFORM J"/>
    <property type="match status" value="1"/>
</dbReference>
<name>A8XE20_CAEBR</name>
<dbReference type="RefSeq" id="XP_045094668.1">
    <property type="nucleotide sequence ID" value="XM_045239367.1"/>
</dbReference>
<reference evidence="12 13" key="2">
    <citation type="journal article" date="2011" name="PLoS Genet.">
        <title>Caenorhabditis briggsae recombinant inbred line genotypes reveal inter-strain incompatibility and the evolution of recombination.</title>
        <authorList>
            <person name="Ross J.A."/>
            <person name="Koboldt D.C."/>
            <person name="Staisch J.E."/>
            <person name="Chamberlin H.M."/>
            <person name="Gupta B.P."/>
            <person name="Miller R.D."/>
            <person name="Baird S.E."/>
            <person name="Haag E.S."/>
        </authorList>
    </citation>
    <scope>NUCLEOTIDE SEQUENCE [LARGE SCALE GENOMIC DNA]</scope>
    <source>
        <strain evidence="12 13">AF16</strain>
    </source>
</reference>
<dbReference type="GO" id="GO:0006357">
    <property type="term" value="P:regulation of transcription by RNA polymerase II"/>
    <property type="evidence" value="ECO:0000318"/>
    <property type="project" value="GO_Central"/>
</dbReference>
<keyword evidence="5 9" id="KW-0238">DNA-binding</keyword>
<dbReference type="CTD" id="8590783"/>
<evidence type="ECO:0000313" key="12">
    <source>
        <dbReference type="EMBL" id="CAP30890.2"/>
    </source>
</evidence>
<gene>
    <name evidence="12 14" type="ORF">CBG11789</name>
    <name evidence="12" type="ORF">CBG_11789</name>
</gene>
<dbReference type="SMART" id="SM00398">
    <property type="entry name" value="HMG"/>
    <property type="match status" value="1"/>
</dbReference>
<dbReference type="GO" id="GO:0000981">
    <property type="term" value="F:DNA-binding transcription factor activity, RNA polymerase II-specific"/>
    <property type="evidence" value="ECO:0000318"/>
    <property type="project" value="GO_Central"/>
</dbReference>
<dbReference type="InterPro" id="IPR024940">
    <property type="entry name" value="TCF/LEF"/>
</dbReference>
<dbReference type="KEGG" id="cbr:CBG_11789"/>
<dbReference type="GO" id="GO:0000978">
    <property type="term" value="F:RNA polymerase II cis-regulatory region sequence-specific DNA binding"/>
    <property type="evidence" value="ECO:0000318"/>
    <property type="project" value="GO_Central"/>
</dbReference>
<evidence type="ECO:0000256" key="7">
    <source>
        <dbReference type="ARBA" id="ARBA00023163"/>
    </source>
</evidence>
<dbReference type="InterPro" id="IPR009071">
    <property type="entry name" value="HMG_box_dom"/>
</dbReference>
<dbReference type="PANTHER" id="PTHR10373">
    <property type="entry name" value="TRANSCRIPTION FACTOR 7 FAMILY MEMBER"/>
    <property type="match status" value="1"/>
</dbReference>
<proteinExistence type="inferred from homology"/>
<evidence type="ECO:0000259" key="11">
    <source>
        <dbReference type="PROSITE" id="PS50118"/>
    </source>
</evidence>
<dbReference type="WormBase" id="CBG11789">
    <property type="protein sequence ID" value="CBP08931"/>
    <property type="gene ID" value="WBGene00032858"/>
</dbReference>
<evidence type="ECO:0000256" key="1">
    <source>
        <dbReference type="ARBA" id="ARBA00004123"/>
    </source>
</evidence>
<keyword evidence="8 9" id="KW-0539">Nucleus</keyword>
<dbReference type="FunFam" id="1.10.30.10:FF:000111">
    <property type="entry name" value="Protein CBG16744"/>
    <property type="match status" value="1"/>
</dbReference>
<dbReference type="InterPro" id="IPR036910">
    <property type="entry name" value="HMG_box_dom_sf"/>
</dbReference>
<evidence type="ECO:0000313" key="14">
    <source>
        <dbReference type="WormBase" id="CBG11789"/>
    </source>
</evidence>
<dbReference type="InParanoid" id="A8XE20"/>
<evidence type="ECO:0000256" key="9">
    <source>
        <dbReference type="PROSITE-ProRule" id="PRU00267"/>
    </source>
</evidence>
<evidence type="ECO:0000256" key="4">
    <source>
        <dbReference type="ARBA" id="ARBA00023015"/>
    </source>
</evidence>
<dbReference type="GO" id="GO:1990907">
    <property type="term" value="C:beta-catenin-TCF complex"/>
    <property type="evidence" value="ECO:0000318"/>
    <property type="project" value="GO_Central"/>
</dbReference>
<dbReference type="PROSITE" id="PS50118">
    <property type="entry name" value="HMG_BOX_2"/>
    <property type="match status" value="1"/>
</dbReference>